<accession>A0A9Q0N0S0</accession>
<evidence type="ECO:0000313" key="2">
    <source>
        <dbReference type="Proteomes" id="UP001151699"/>
    </source>
</evidence>
<name>A0A9Q0N0S0_9DIPT</name>
<dbReference type="EMBL" id="WJQU01000002">
    <property type="protein sequence ID" value="KAJ6640862.1"/>
    <property type="molecule type" value="Genomic_DNA"/>
</dbReference>
<dbReference type="Proteomes" id="UP001151699">
    <property type="component" value="Chromosome B"/>
</dbReference>
<gene>
    <name evidence="1" type="ORF">Bhyg_05795</name>
</gene>
<protein>
    <submittedName>
        <fullName evidence="1">Uncharacterized protein</fullName>
    </submittedName>
</protein>
<comment type="caution">
    <text evidence="1">The sequence shown here is derived from an EMBL/GenBank/DDBJ whole genome shotgun (WGS) entry which is preliminary data.</text>
</comment>
<dbReference type="OrthoDB" id="7786950at2759"/>
<reference evidence="1" key="1">
    <citation type="submission" date="2022-07" db="EMBL/GenBank/DDBJ databases">
        <authorList>
            <person name="Trinca V."/>
            <person name="Uliana J.V.C."/>
            <person name="Torres T.T."/>
            <person name="Ward R.J."/>
            <person name="Monesi N."/>
        </authorList>
    </citation>
    <scope>NUCLEOTIDE SEQUENCE</scope>
    <source>
        <strain evidence="1">HSMRA1968</strain>
        <tissue evidence="1">Whole embryos</tissue>
    </source>
</reference>
<organism evidence="1 2">
    <name type="scientific">Pseudolycoriella hygida</name>
    <dbReference type="NCBI Taxonomy" id="35572"/>
    <lineage>
        <taxon>Eukaryota</taxon>
        <taxon>Metazoa</taxon>
        <taxon>Ecdysozoa</taxon>
        <taxon>Arthropoda</taxon>
        <taxon>Hexapoda</taxon>
        <taxon>Insecta</taxon>
        <taxon>Pterygota</taxon>
        <taxon>Neoptera</taxon>
        <taxon>Endopterygota</taxon>
        <taxon>Diptera</taxon>
        <taxon>Nematocera</taxon>
        <taxon>Sciaroidea</taxon>
        <taxon>Sciaridae</taxon>
        <taxon>Pseudolycoriella</taxon>
    </lineage>
</organism>
<evidence type="ECO:0000313" key="1">
    <source>
        <dbReference type="EMBL" id="KAJ6640862.1"/>
    </source>
</evidence>
<keyword evidence="2" id="KW-1185">Reference proteome</keyword>
<dbReference type="AlphaFoldDB" id="A0A9Q0N0S0"/>
<sequence>MFKRLVENIRLVLTSDQLNHLDFSYKLYNFEVDQRTAPNYNDILNQDDKFAFPRFSQEWIPSEKNNLTPDTAAIIVATTTIPDFVDFAVLKFDCFVEYEIHDHGHNNNLQNFIGKISISSDIFYDPKFLIRFEKENVYKDLLAVTSTSEFVFIKLAFIEIAVKESFYDFLLNHLEFTKTIEFPEEQTHNDVDVEMDVDKFDFLSTNYAQHSTADIYFLFKDSSYWKNTLIRTHSQGLVHELKIYNQSKDKILSLIQTLRSRFEKLGIEFVDSKCDAVRW</sequence>
<feature type="non-terminal residue" evidence="1">
    <location>
        <position position="279"/>
    </location>
</feature>
<proteinExistence type="predicted"/>